<keyword evidence="1" id="KW-0472">Membrane</keyword>
<reference evidence="2 3" key="1">
    <citation type="journal article" date="2013" name="PLoS ONE">
        <title>Predicting the Proteins of Angomonas deanei, Strigomonas culicis and Their Respective Endosymbionts Reveals New Aspects of the Trypanosomatidae Family.</title>
        <authorList>
            <person name="Motta M.C."/>
            <person name="Martins A.C."/>
            <person name="de Souza S.S."/>
            <person name="Catta-Preta C.M."/>
            <person name="Silva R."/>
            <person name="Klein C.C."/>
            <person name="de Almeida L.G."/>
            <person name="de Lima Cunha O."/>
            <person name="Ciapina L.P."/>
            <person name="Brocchi M."/>
            <person name="Colabardini A.C."/>
            <person name="de Araujo Lima B."/>
            <person name="Machado C.R."/>
            <person name="de Almeida Soares C.M."/>
            <person name="Probst C.M."/>
            <person name="de Menezes C.B."/>
            <person name="Thompson C.E."/>
            <person name="Bartholomeu D.C."/>
            <person name="Gradia D.F."/>
            <person name="Pavoni D.P."/>
            <person name="Grisard E.C."/>
            <person name="Fantinatti-Garboggini F."/>
            <person name="Marchini F.K."/>
            <person name="Rodrigues-Luiz G.F."/>
            <person name="Wagner G."/>
            <person name="Goldman G.H."/>
            <person name="Fietto J.L."/>
            <person name="Elias M.C."/>
            <person name="Goldman M.H."/>
            <person name="Sagot M.F."/>
            <person name="Pereira M."/>
            <person name="Stoco P.H."/>
            <person name="de Mendonca-Neto R.P."/>
            <person name="Teixeira S.M."/>
            <person name="Maciel T.E."/>
            <person name="de Oliveira Mendes T.A."/>
            <person name="Urmenyi T.P."/>
            <person name="de Souza W."/>
            <person name="Schenkman S."/>
            <person name="de Vasconcelos A.T."/>
        </authorList>
    </citation>
    <scope>NUCLEOTIDE SEQUENCE [LARGE SCALE GENOMIC DNA]</scope>
</reference>
<protein>
    <submittedName>
        <fullName evidence="2">Uncharacterized protein</fullName>
    </submittedName>
</protein>
<dbReference type="Proteomes" id="UP000015354">
    <property type="component" value="Unassembled WGS sequence"/>
</dbReference>
<dbReference type="EMBL" id="ATMH01006645">
    <property type="protein sequence ID" value="EPY25598.1"/>
    <property type="molecule type" value="Genomic_DNA"/>
</dbReference>
<evidence type="ECO:0000313" key="3">
    <source>
        <dbReference type="Proteomes" id="UP000015354"/>
    </source>
</evidence>
<feature type="non-terminal residue" evidence="2">
    <location>
        <position position="393"/>
    </location>
</feature>
<sequence length="393" mass="43314">MPSSSASASNPPCQKLVSILQEKYPTHKDHIDRAQRVLQHLITAFCVVSPYAARGWQQLAALRAAFVGADGTVGGLPLSDVLPLFMGLVFCFFGSSFLLLFTVAATVRLVCWDVVRASGAVLLENYRVAWQEHKRDEQRDDDGNGIPDVDEIDTNAYIARKVRVFVKSIDVQQVSTAVQALLAGVMSVVATLRVGFAKRLTLSASLANALAPYLHLAPFLRDHVLAGSELQKLAELLERGMLHGGCFLLSLLLSRFLYMVYCAVRGADLFVFFSLRLAIRQRWIRGEDYGIAVERMEDVVARKRRRTRTPSPPPPPADPTAVAASEDILSTRFTISNFSDPKIKLFLVVVASMGFFFQLAHHDGLPFPFNVVLLPLTIAEGVLSVVLSFLMVL</sequence>
<accession>S9U9M1</accession>
<feature type="transmembrane region" description="Helical" evidence="1">
    <location>
        <begin position="372"/>
        <end position="392"/>
    </location>
</feature>
<keyword evidence="3" id="KW-1185">Reference proteome</keyword>
<evidence type="ECO:0000313" key="2">
    <source>
        <dbReference type="EMBL" id="EPY25598.1"/>
    </source>
</evidence>
<feature type="transmembrane region" description="Helical" evidence="1">
    <location>
        <begin position="343"/>
        <end position="360"/>
    </location>
</feature>
<feature type="transmembrane region" description="Helical" evidence="1">
    <location>
        <begin position="256"/>
        <end position="275"/>
    </location>
</feature>
<keyword evidence="1" id="KW-0812">Transmembrane</keyword>
<comment type="caution">
    <text evidence="2">The sequence shown here is derived from an EMBL/GenBank/DDBJ whole genome shotgun (WGS) entry which is preliminary data.</text>
</comment>
<gene>
    <name evidence="2" type="ORF">STCU_06645</name>
</gene>
<proteinExistence type="predicted"/>
<feature type="transmembrane region" description="Helical" evidence="1">
    <location>
        <begin position="84"/>
        <end position="107"/>
    </location>
</feature>
<dbReference type="OrthoDB" id="427138at2759"/>
<evidence type="ECO:0000256" key="1">
    <source>
        <dbReference type="SAM" id="Phobius"/>
    </source>
</evidence>
<feature type="transmembrane region" description="Helical" evidence="1">
    <location>
        <begin position="177"/>
        <end position="196"/>
    </location>
</feature>
<keyword evidence="1" id="KW-1133">Transmembrane helix</keyword>
<dbReference type="AlphaFoldDB" id="S9U9M1"/>
<name>S9U9M1_9TRYP</name>
<organism evidence="2 3">
    <name type="scientific">Strigomonas culicis</name>
    <dbReference type="NCBI Taxonomy" id="28005"/>
    <lineage>
        <taxon>Eukaryota</taxon>
        <taxon>Discoba</taxon>
        <taxon>Euglenozoa</taxon>
        <taxon>Kinetoplastea</taxon>
        <taxon>Metakinetoplastina</taxon>
        <taxon>Trypanosomatida</taxon>
        <taxon>Trypanosomatidae</taxon>
        <taxon>Strigomonadinae</taxon>
        <taxon>Strigomonas</taxon>
    </lineage>
</organism>